<proteinExistence type="predicted"/>
<feature type="transmembrane region" description="Helical" evidence="5">
    <location>
        <begin position="117"/>
        <end position="137"/>
    </location>
</feature>
<feature type="transmembrane region" description="Helical" evidence="5">
    <location>
        <begin position="210"/>
        <end position="228"/>
    </location>
</feature>
<evidence type="ECO:0000313" key="8">
    <source>
        <dbReference type="Proteomes" id="UP001056291"/>
    </source>
</evidence>
<evidence type="ECO:0000256" key="3">
    <source>
        <dbReference type="ARBA" id="ARBA00022989"/>
    </source>
</evidence>
<evidence type="ECO:0000256" key="4">
    <source>
        <dbReference type="ARBA" id="ARBA00023136"/>
    </source>
</evidence>
<dbReference type="InterPro" id="IPR037185">
    <property type="entry name" value="EmrE-like"/>
</dbReference>
<dbReference type="RefSeq" id="WP_251933295.1">
    <property type="nucleotide sequence ID" value="NZ_CP098747.1"/>
</dbReference>
<feature type="transmembrane region" description="Helical" evidence="5">
    <location>
        <begin position="32"/>
        <end position="54"/>
    </location>
</feature>
<dbReference type="PANTHER" id="PTHR32322">
    <property type="entry name" value="INNER MEMBRANE TRANSPORTER"/>
    <property type="match status" value="1"/>
</dbReference>
<evidence type="ECO:0000313" key="7">
    <source>
        <dbReference type="EMBL" id="USG60414.1"/>
    </source>
</evidence>
<feature type="transmembrane region" description="Helical" evidence="5">
    <location>
        <begin position="237"/>
        <end position="255"/>
    </location>
</feature>
<feature type="transmembrane region" description="Helical" evidence="5">
    <location>
        <begin position="143"/>
        <end position="159"/>
    </location>
</feature>
<keyword evidence="4 5" id="KW-0472">Membrane</keyword>
<evidence type="ECO:0000256" key="2">
    <source>
        <dbReference type="ARBA" id="ARBA00022692"/>
    </source>
</evidence>
<keyword evidence="2 5" id="KW-0812">Transmembrane</keyword>
<dbReference type="Pfam" id="PF00892">
    <property type="entry name" value="EamA"/>
    <property type="match status" value="2"/>
</dbReference>
<keyword evidence="3 5" id="KW-1133">Transmembrane helix</keyword>
<gene>
    <name evidence="7" type="ORF">NBZ79_14680</name>
</gene>
<dbReference type="InterPro" id="IPR000620">
    <property type="entry name" value="EamA_dom"/>
</dbReference>
<feature type="transmembrane region" description="Helical" evidence="5">
    <location>
        <begin position="171"/>
        <end position="190"/>
    </location>
</feature>
<comment type="subcellular location">
    <subcellularLocation>
        <location evidence="1">Membrane</location>
        <topology evidence="1">Multi-pass membrane protein</topology>
    </subcellularLocation>
</comment>
<feature type="transmembrane region" description="Helical" evidence="5">
    <location>
        <begin position="61"/>
        <end position="80"/>
    </location>
</feature>
<organism evidence="7 8">
    <name type="scientific">Sneathiella marina</name>
    <dbReference type="NCBI Taxonomy" id="2950108"/>
    <lineage>
        <taxon>Bacteria</taxon>
        <taxon>Pseudomonadati</taxon>
        <taxon>Pseudomonadota</taxon>
        <taxon>Alphaproteobacteria</taxon>
        <taxon>Sneathiellales</taxon>
        <taxon>Sneathiellaceae</taxon>
        <taxon>Sneathiella</taxon>
    </lineage>
</organism>
<feature type="transmembrane region" description="Helical" evidence="5">
    <location>
        <begin position="86"/>
        <end position="108"/>
    </location>
</feature>
<evidence type="ECO:0000259" key="6">
    <source>
        <dbReference type="Pfam" id="PF00892"/>
    </source>
</evidence>
<dbReference type="SUPFAM" id="SSF103481">
    <property type="entry name" value="Multidrug resistance efflux transporter EmrE"/>
    <property type="match status" value="2"/>
</dbReference>
<dbReference type="Proteomes" id="UP001056291">
    <property type="component" value="Chromosome"/>
</dbReference>
<dbReference type="EMBL" id="CP098747">
    <property type="protein sequence ID" value="USG60414.1"/>
    <property type="molecule type" value="Genomic_DNA"/>
</dbReference>
<reference evidence="7" key="1">
    <citation type="submission" date="2022-06" db="EMBL/GenBank/DDBJ databases">
        <title>Sneathiella actinostolidae sp. nov., isolated from a sea anemonein the Western Pacific Ocean.</title>
        <authorList>
            <person name="Wei M.J."/>
        </authorList>
    </citation>
    <scope>NUCLEOTIDE SEQUENCE</scope>
    <source>
        <strain evidence="7">PHK-P5</strain>
    </source>
</reference>
<name>A0ABY4W0C7_9PROT</name>
<evidence type="ECO:0000256" key="1">
    <source>
        <dbReference type="ARBA" id="ARBA00004141"/>
    </source>
</evidence>
<protein>
    <submittedName>
        <fullName evidence="7">EamA family transporter</fullName>
    </submittedName>
</protein>
<accession>A0ABY4W0C7</accession>
<feature type="domain" description="EamA" evidence="6">
    <location>
        <begin position="7"/>
        <end position="131"/>
    </location>
</feature>
<feature type="transmembrane region" description="Helical" evidence="5">
    <location>
        <begin position="261"/>
        <end position="279"/>
    </location>
</feature>
<dbReference type="PANTHER" id="PTHR32322:SF9">
    <property type="entry name" value="AMINO-ACID METABOLITE EFFLUX PUMP-RELATED"/>
    <property type="match status" value="1"/>
</dbReference>
<sequence length="293" mass="32083">MKNKDLALILLVNFLWASNFLAAKIGMEEFPPLFFTALRFSMVIVVMVPFISIPHGYWRKLLIVGLMMGVLHYSLMFWGLSIAPDISPVAIVNQTFVPFSALMAVIFLKERLGWRRWTAIVMAFAGVMVIGFDPIIFSSFLSPALVAIASFFLSVNLVIVRTMPGIGALNLTFWTATIAFIPILGLSFIFESGQISALQSAGWEEWSAVAFSAIGATVIGHGLGNYLIKFYPVSTIAPYYLLVPVFAIILGVVFWGDQITLELVIGGAMVMGGVTIITFRSNQRRAVEGINGG</sequence>
<dbReference type="InterPro" id="IPR050638">
    <property type="entry name" value="AA-Vitamin_Transporters"/>
</dbReference>
<feature type="domain" description="EamA" evidence="6">
    <location>
        <begin position="145"/>
        <end position="278"/>
    </location>
</feature>
<evidence type="ECO:0000256" key="5">
    <source>
        <dbReference type="SAM" id="Phobius"/>
    </source>
</evidence>
<keyword evidence="8" id="KW-1185">Reference proteome</keyword>